<reference evidence="1 2" key="1">
    <citation type="journal article" date="2000" name="Nature">
        <title>The genome sequence of the plant pathogen Xylella fastidiosa.</title>
        <authorList>
            <person name="Simpson A.J."/>
            <person name="Reinach F.C."/>
            <person name="Arruda P."/>
            <person name="Abreu F.A."/>
            <person name="Acencio M."/>
            <person name="Alvarenga R."/>
            <person name="Alves L.M."/>
            <person name="Araya J.E."/>
            <person name="Baia G.S."/>
            <person name="Baptista C.S."/>
            <person name="Barros M.H."/>
            <person name="Bonaccorsi E.D."/>
            <person name="Bordin S."/>
            <person name="Bove J.M."/>
            <person name="Briones M.R."/>
            <person name="Bueno M.R."/>
            <person name="Camargo A.A."/>
            <person name="Camargo L.E."/>
            <person name="Carraro D.M."/>
            <person name="Carrer H."/>
            <person name="Colauto N.B."/>
            <person name="Colombo C."/>
            <person name="Costa F.F."/>
            <person name="Costa M.C."/>
            <person name="Costa-Neto C.M."/>
            <person name="Coutinho L.L."/>
            <person name="Cristofani M."/>
            <person name="Dias-Neto E."/>
            <person name="Docena C."/>
            <person name="El-Dorry H."/>
            <person name="Facincani A.P."/>
            <person name="Ferreira A.J."/>
            <person name="Ferreira V.C."/>
            <person name="Ferro J.A."/>
            <person name="Fraga J.S."/>
            <person name="Franca S.C."/>
            <person name="Franco M.C."/>
            <person name="Frohme M."/>
            <person name="Furlan L.R."/>
            <person name="Garnier M."/>
            <person name="Goldman G.H."/>
            <person name="Goldman M.H."/>
            <person name="Gomes S.L."/>
            <person name="Gruber A."/>
            <person name="Ho P.L."/>
            <person name="Hoheisel J.D."/>
            <person name="Junqueira M.L."/>
            <person name="Kemper E.L."/>
            <person name="Kitajima J.P."/>
            <person name="Krieger J.E."/>
            <person name="Kuramae E.E."/>
            <person name="Laigret F."/>
            <person name="Lambais M.R."/>
            <person name="Leite L.C."/>
            <person name="Lemos E.G."/>
            <person name="Lemos M.V."/>
            <person name="Lopes S.A."/>
            <person name="Lopes C.R."/>
            <person name="Machado J.A."/>
            <person name="Machado M.A."/>
            <person name="Madeira A.M."/>
            <person name="Madeira H.M."/>
            <person name="Marino C.L."/>
            <person name="Marques M.V."/>
            <person name="Martins E.A."/>
            <person name="Martins E.M."/>
            <person name="Matsukuma A.Y."/>
            <person name="Menck C.F."/>
            <person name="Miracca E.C."/>
            <person name="Miyaki C.Y."/>
            <person name="Monteriro-Vitorello C.B."/>
            <person name="Moon D.H."/>
            <person name="Nagai M.A."/>
            <person name="Nascimento A.L."/>
            <person name="Netto L.E."/>
            <person name="Nhani A.Jr."/>
            <person name="Nobrega F.G."/>
            <person name="Nunes L.R."/>
            <person name="Oliveira M.A."/>
            <person name="de Oliveira M.C."/>
            <person name="de Oliveira R.C."/>
            <person name="Palmieri D.A."/>
            <person name="Paris A."/>
            <person name="Peixoto B.R."/>
            <person name="Pereira G.A."/>
            <person name="Pereira H.A.Jr."/>
            <person name="Pesquero J.B."/>
            <person name="Quaggio R.B."/>
            <person name="Roberto P.G."/>
            <person name="Rodrigues V."/>
            <person name="de M Rosa A.J."/>
            <person name="de Rosa V.E.Jr."/>
            <person name="de Sa R.G."/>
            <person name="Santelli R.V."/>
            <person name="Sawasaki H.E."/>
            <person name="da Silva A.C."/>
            <person name="da Silva A.M."/>
            <person name="da Silva F.R."/>
            <person name="da Silva W.A.Jr."/>
            <person name="da Silveira J.F."/>
            <person name="Silvestri M.L."/>
            <person name="Siqueira W.J."/>
            <person name="de Souza A.A."/>
            <person name="de Souza A.P."/>
            <person name="Terenzi M.F."/>
            <person name="Truffi D."/>
            <person name="Tsai S.M."/>
            <person name="Tsuhako M.H."/>
            <person name="Vallada H."/>
            <person name="Van Sluys M.A."/>
            <person name="Verjovski-Almeida S."/>
            <person name="Vettore A.L."/>
            <person name="Zago M.A."/>
            <person name="Zatz M."/>
            <person name="Meidanis J."/>
            <person name="Setubal J.C."/>
        </authorList>
    </citation>
    <scope>NUCLEOTIDE SEQUENCE [LARGE SCALE GENOMIC DNA]</scope>
    <source>
        <strain evidence="1 2">9a5c</strain>
    </source>
</reference>
<dbReference type="STRING" id="160492.XF_0097"/>
<dbReference type="Proteomes" id="UP000000812">
    <property type="component" value="Chromosome"/>
</dbReference>
<dbReference type="KEGG" id="xfa:XF_0097"/>
<evidence type="ECO:0000313" key="2">
    <source>
        <dbReference type="Proteomes" id="UP000000812"/>
    </source>
</evidence>
<dbReference type="HOGENOM" id="CLU_3049505_0_0_6"/>
<gene>
    <name evidence="1" type="ordered locus">XF_0097</name>
</gene>
<dbReference type="PIR" id="G82849">
    <property type="entry name" value="G82849"/>
</dbReference>
<protein>
    <submittedName>
        <fullName evidence="1">Uncharacterized protein</fullName>
    </submittedName>
</protein>
<accession>Q9PH49</accession>
<evidence type="ECO:0000313" key="1">
    <source>
        <dbReference type="EMBL" id="AAF82910.1"/>
    </source>
</evidence>
<proteinExistence type="predicted"/>
<dbReference type="EMBL" id="AE003849">
    <property type="protein sequence ID" value="AAF82910.1"/>
    <property type="molecule type" value="Genomic_DNA"/>
</dbReference>
<name>Q9PH49_XYLFA</name>
<organism evidence="1 2">
    <name type="scientific">Xylella fastidiosa (strain 9a5c)</name>
    <dbReference type="NCBI Taxonomy" id="160492"/>
    <lineage>
        <taxon>Bacteria</taxon>
        <taxon>Pseudomonadati</taxon>
        <taxon>Pseudomonadota</taxon>
        <taxon>Gammaproteobacteria</taxon>
        <taxon>Lysobacterales</taxon>
        <taxon>Lysobacteraceae</taxon>
        <taxon>Xylella</taxon>
    </lineage>
</organism>
<dbReference type="AlphaFoldDB" id="Q9PH49"/>
<sequence>MVYVSDIFSLHLIRAVHWHLAFDTQSVSEQSRENMVNWSLFFLNDAICMKTIAG</sequence>